<name>A0A5J5ETJ3_9PEZI</name>
<comment type="caution">
    <text evidence="1">The sequence shown here is derived from an EMBL/GenBank/DDBJ whole genome shotgun (WGS) entry which is preliminary data.</text>
</comment>
<sequence length="177" mass="20330">MTPNNTSSTALTLEPLPFDIHVELLATILSTQGIAIGHSYEWHLLPLLVASPNICLAWDVSRSAILHRVAAEQLASIKDDALTLRRRYVRVFFRFKVWQSLMRLGHVDVCVTYRHLDAVIRQHYRAWEDSAGICIAVWKRRFWLAPVYNPPTLEWSQFIRSLGAEPIALCIVYEVSF</sequence>
<dbReference type="EMBL" id="VXIS01000118">
    <property type="protein sequence ID" value="KAA8903385.1"/>
    <property type="molecule type" value="Genomic_DNA"/>
</dbReference>
<dbReference type="InParanoid" id="A0A5J5ETJ3"/>
<reference evidence="1 2" key="1">
    <citation type="submission" date="2019-09" db="EMBL/GenBank/DDBJ databases">
        <title>Draft genome of the ectomycorrhizal ascomycete Sphaerosporella brunnea.</title>
        <authorList>
            <consortium name="DOE Joint Genome Institute"/>
            <person name="Benucci G.M."/>
            <person name="Marozzi G."/>
            <person name="Antonielli L."/>
            <person name="Sanchez S."/>
            <person name="Marco P."/>
            <person name="Wang X."/>
            <person name="Falini L.B."/>
            <person name="Barry K."/>
            <person name="Haridas S."/>
            <person name="Lipzen A."/>
            <person name="Labutti K."/>
            <person name="Grigoriev I.V."/>
            <person name="Murat C."/>
            <person name="Martin F."/>
            <person name="Albertini E."/>
            <person name="Donnini D."/>
            <person name="Bonito G."/>
        </authorList>
    </citation>
    <scope>NUCLEOTIDE SEQUENCE [LARGE SCALE GENOMIC DNA]</scope>
    <source>
        <strain evidence="1 2">Sb_GMNB300</strain>
    </source>
</reference>
<proteinExistence type="predicted"/>
<dbReference type="Proteomes" id="UP000326924">
    <property type="component" value="Unassembled WGS sequence"/>
</dbReference>
<protein>
    <submittedName>
        <fullName evidence="1">Uncharacterized protein</fullName>
    </submittedName>
</protein>
<dbReference type="AlphaFoldDB" id="A0A5J5ETJ3"/>
<gene>
    <name evidence="1" type="ORF">FN846DRAFT_985448</name>
</gene>
<accession>A0A5J5ETJ3</accession>
<evidence type="ECO:0000313" key="1">
    <source>
        <dbReference type="EMBL" id="KAA8903385.1"/>
    </source>
</evidence>
<keyword evidence="2" id="KW-1185">Reference proteome</keyword>
<organism evidence="1 2">
    <name type="scientific">Sphaerosporella brunnea</name>
    <dbReference type="NCBI Taxonomy" id="1250544"/>
    <lineage>
        <taxon>Eukaryota</taxon>
        <taxon>Fungi</taxon>
        <taxon>Dikarya</taxon>
        <taxon>Ascomycota</taxon>
        <taxon>Pezizomycotina</taxon>
        <taxon>Pezizomycetes</taxon>
        <taxon>Pezizales</taxon>
        <taxon>Pyronemataceae</taxon>
        <taxon>Sphaerosporella</taxon>
    </lineage>
</organism>
<evidence type="ECO:0000313" key="2">
    <source>
        <dbReference type="Proteomes" id="UP000326924"/>
    </source>
</evidence>